<dbReference type="GO" id="GO:0005743">
    <property type="term" value="C:mitochondrial inner membrane"/>
    <property type="evidence" value="ECO:0007669"/>
    <property type="project" value="UniProtKB-SubCell"/>
</dbReference>
<protein>
    <recommendedName>
        <fullName evidence="4 17">NADH-ubiquinone oxidoreductase chain 2</fullName>
        <ecNumber evidence="3 17">7.1.1.2</ecNumber>
    </recommendedName>
</protein>
<dbReference type="EC" id="7.1.1.2" evidence="3 17"/>
<feature type="transmembrane region" description="Helical" evidence="17">
    <location>
        <begin position="276"/>
        <end position="302"/>
    </location>
</feature>
<feature type="domain" description="NADH dehydrogenase subunit 2 C-terminal" evidence="19">
    <location>
        <begin position="288"/>
        <end position="340"/>
    </location>
</feature>
<feature type="transmembrane region" description="Helical" evidence="17">
    <location>
        <begin position="150"/>
        <end position="170"/>
    </location>
</feature>
<evidence type="ECO:0000259" key="19">
    <source>
        <dbReference type="Pfam" id="PF06444"/>
    </source>
</evidence>
<dbReference type="EMBL" id="MG020765">
    <property type="protein sequence ID" value="AVP25574.1"/>
    <property type="molecule type" value="Genomic_DNA"/>
</dbReference>
<dbReference type="InterPro" id="IPR010933">
    <property type="entry name" value="NADH_DH_su2_C"/>
</dbReference>
<evidence type="ECO:0000256" key="14">
    <source>
        <dbReference type="ARBA" id="ARBA00023128"/>
    </source>
</evidence>
<evidence type="ECO:0000256" key="12">
    <source>
        <dbReference type="ARBA" id="ARBA00023027"/>
    </source>
</evidence>
<feature type="transmembrane region" description="Helical" evidence="17">
    <location>
        <begin position="177"/>
        <end position="195"/>
    </location>
</feature>
<evidence type="ECO:0000256" key="6">
    <source>
        <dbReference type="ARBA" id="ARBA00022660"/>
    </source>
</evidence>
<comment type="function">
    <text evidence="17">Core subunit of the mitochondrial membrane respiratory chain NADH dehydrogenase (Complex I) which catalyzes electron transfer from NADH through the respiratory chain, using ubiquinone as an electron acceptor. Essential for the catalytic activity and assembly of complex I.</text>
</comment>
<reference evidence="20" key="1">
    <citation type="journal article" date="2018" name="Mol. Phylogenet. Evol.">
        <title>A large-scale phylogeny of Microhylidae inferred from a combined dataset of 121 genes and 427 taxa.</title>
        <authorList>
            <person name="Tu N."/>
            <person name="Yang M."/>
            <person name="Liang D."/>
            <person name="Zhang P."/>
        </authorList>
    </citation>
    <scope>NUCLEOTIDE SEQUENCE</scope>
</reference>
<keyword evidence="5" id="KW-0813">Transport</keyword>
<gene>
    <name evidence="20" type="primary">ND2</name>
</gene>
<keyword evidence="12 17" id="KW-0520">NAD</keyword>
<evidence type="ECO:0000256" key="17">
    <source>
        <dbReference type="RuleBase" id="RU003403"/>
    </source>
</evidence>
<evidence type="ECO:0000256" key="10">
    <source>
        <dbReference type="ARBA" id="ARBA00022982"/>
    </source>
</evidence>
<comment type="catalytic activity">
    <reaction evidence="16 17">
        <text>a ubiquinone + NADH + 5 H(+)(in) = a ubiquinol + NAD(+) + 4 H(+)(out)</text>
        <dbReference type="Rhea" id="RHEA:29091"/>
        <dbReference type="Rhea" id="RHEA-COMP:9565"/>
        <dbReference type="Rhea" id="RHEA-COMP:9566"/>
        <dbReference type="ChEBI" id="CHEBI:15378"/>
        <dbReference type="ChEBI" id="CHEBI:16389"/>
        <dbReference type="ChEBI" id="CHEBI:17976"/>
        <dbReference type="ChEBI" id="CHEBI:57540"/>
        <dbReference type="ChEBI" id="CHEBI:57945"/>
        <dbReference type="EC" id="7.1.1.2"/>
    </reaction>
</comment>
<evidence type="ECO:0000313" key="20">
    <source>
        <dbReference type="EMBL" id="AVP25574.1"/>
    </source>
</evidence>
<comment type="similarity">
    <text evidence="2 17">Belongs to the complex I subunit 2 family.</text>
</comment>
<dbReference type="PRINTS" id="PR01436">
    <property type="entry name" value="NADHDHGNASE2"/>
</dbReference>
<evidence type="ECO:0000256" key="4">
    <source>
        <dbReference type="ARBA" id="ARBA00021008"/>
    </source>
</evidence>
<dbReference type="PANTHER" id="PTHR46552:SF1">
    <property type="entry name" value="NADH-UBIQUINONE OXIDOREDUCTASE CHAIN 2"/>
    <property type="match status" value="1"/>
</dbReference>
<keyword evidence="7 17" id="KW-0812">Transmembrane</keyword>
<evidence type="ECO:0000256" key="9">
    <source>
        <dbReference type="ARBA" id="ARBA00022967"/>
    </source>
</evidence>
<dbReference type="AlphaFoldDB" id="A0A343VT59"/>
<proteinExistence type="inferred from homology"/>
<keyword evidence="14 17" id="KW-0496">Mitochondrion</keyword>
<feature type="transmembrane region" description="Helical" evidence="17">
    <location>
        <begin position="323"/>
        <end position="345"/>
    </location>
</feature>
<keyword evidence="6 17" id="KW-0679">Respiratory chain</keyword>
<accession>A0A343VT59</accession>
<evidence type="ECO:0000256" key="16">
    <source>
        <dbReference type="ARBA" id="ARBA00049551"/>
    </source>
</evidence>
<evidence type="ECO:0000256" key="8">
    <source>
        <dbReference type="ARBA" id="ARBA00022792"/>
    </source>
</evidence>
<sequence>MVSTTQLFLIFSTMLGTLITLTSNHWFLAWIGLEINTLAFIPLISMKQHPRAIEAAIKYILAQATASAVILFSASIQALDSGEWYILDTPPSMAIPLSLALCMKLGLAPFHSWYTDVLQGIPLTLGLILSTWQKIAPMTLLIQISNSTNFTIMTTLGVLSILIGGWGGINQTQLRKILAYSSIAHMGWLVTILKLNPPLTLFAFIIYLTLTLALFLNTMTLSMTTLTQFSMAWSKSPALTIIMLLTILSTAGMPPLTGFTPKLLISLELVKTSPLLIGLMFLISLLSLYFYLRLIYTIILTIPPLTSPHTNAWRPMQKISPMISVINTLAVMFLPLTPTITAITLI</sequence>
<evidence type="ECO:0000259" key="18">
    <source>
        <dbReference type="Pfam" id="PF00361"/>
    </source>
</evidence>
<evidence type="ECO:0000256" key="1">
    <source>
        <dbReference type="ARBA" id="ARBA00004448"/>
    </source>
</evidence>
<dbReference type="GO" id="GO:0008137">
    <property type="term" value="F:NADH dehydrogenase (ubiquinone) activity"/>
    <property type="evidence" value="ECO:0007669"/>
    <property type="project" value="UniProtKB-EC"/>
</dbReference>
<dbReference type="InterPro" id="IPR003917">
    <property type="entry name" value="NADH_UbQ_OxRdtase_chain2"/>
</dbReference>
<keyword evidence="11 17" id="KW-1133">Transmembrane helix</keyword>
<evidence type="ECO:0000256" key="2">
    <source>
        <dbReference type="ARBA" id="ARBA00007012"/>
    </source>
</evidence>
<evidence type="ECO:0000256" key="7">
    <source>
        <dbReference type="ARBA" id="ARBA00022692"/>
    </source>
</evidence>
<keyword evidence="9 17" id="KW-1278">Translocase</keyword>
<evidence type="ECO:0000256" key="5">
    <source>
        <dbReference type="ARBA" id="ARBA00022448"/>
    </source>
</evidence>
<feature type="transmembrane region" description="Helical" evidence="17">
    <location>
        <begin position="238"/>
        <end position="256"/>
    </location>
</feature>
<keyword evidence="15 17" id="KW-0472">Membrane</keyword>
<feature type="domain" description="NADH:quinone oxidoreductase/Mrp antiporter transmembrane" evidence="18">
    <location>
        <begin position="23"/>
        <end position="282"/>
    </location>
</feature>
<dbReference type="InterPro" id="IPR050175">
    <property type="entry name" value="Complex_I_Subunit_2"/>
</dbReference>
<organism evidence="20">
    <name type="scientific">Mantophryne lateralis</name>
    <name type="common">Victoria Archipelago frog</name>
    <dbReference type="NCBI Taxonomy" id="512497"/>
    <lineage>
        <taxon>Eukaryota</taxon>
        <taxon>Metazoa</taxon>
        <taxon>Chordata</taxon>
        <taxon>Craniata</taxon>
        <taxon>Vertebrata</taxon>
        <taxon>Euteleostomi</taxon>
        <taxon>Amphibia</taxon>
        <taxon>Batrachia</taxon>
        <taxon>Anura</taxon>
        <taxon>Neobatrachia</taxon>
        <taxon>Microhyloidea</taxon>
        <taxon>Microhylidae</taxon>
        <taxon>Asterophryinae</taxon>
        <taxon>Mantophryne</taxon>
    </lineage>
</organism>
<keyword evidence="8 17" id="KW-0999">Mitochondrion inner membrane</keyword>
<name>A0A343VT59_9NEOB</name>
<evidence type="ECO:0000256" key="15">
    <source>
        <dbReference type="ARBA" id="ARBA00023136"/>
    </source>
</evidence>
<keyword evidence="10 17" id="KW-0249">Electron transport</keyword>
<feature type="transmembrane region" description="Helical" evidence="17">
    <location>
        <begin position="201"/>
        <end position="226"/>
    </location>
</feature>
<evidence type="ECO:0000256" key="3">
    <source>
        <dbReference type="ARBA" id="ARBA00012944"/>
    </source>
</evidence>
<dbReference type="PANTHER" id="PTHR46552">
    <property type="entry name" value="NADH-UBIQUINONE OXIDOREDUCTASE CHAIN 2"/>
    <property type="match status" value="1"/>
</dbReference>
<dbReference type="Pfam" id="PF06444">
    <property type="entry name" value="NADH_dehy_S2_C"/>
    <property type="match status" value="1"/>
</dbReference>
<keyword evidence="13 17" id="KW-0830">Ubiquinone</keyword>
<dbReference type="InterPro" id="IPR001750">
    <property type="entry name" value="ND/Mrp_TM"/>
</dbReference>
<comment type="subcellular location">
    <subcellularLocation>
        <location evidence="1 17">Mitochondrion inner membrane</location>
        <topology evidence="1 17">Multi-pass membrane protein</topology>
    </subcellularLocation>
</comment>
<dbReference type="GO" id="GO:0006120">
    <property type="term" value="P:mitochondrial electron transport, NADH to ubiquinone"/>
    <property type="evidence" value="ECO:0007669"/>
    <property type="project" value="InterPro"/>
</dbReference>
<dbReference type="Pfam" id="PF00361">
    <property type="entry name" value="Proton_antipo_M"/>
    <property type="match status" value="1"/>
</dbReference>
<evidence type="ECO:0000256" key="11">
    <source>
        <dbReference type="ARBA" id="ARBA00022989"/>
    </source>
</evidence>
<geneLocation type="mitochondrion" evidence="20"/>
<evidence type="ECO:0000256" key="13">
    <source>
        <dbReference type="ARBA" id="ARBA00023075"/>
    </source>
</evidence>